<dbReference type="GO" id="GO:0005829">
    <property type="term" value="C:cytosol"/>
    <property type="evidence" value="ECO:0007669"/>
    <property type="project" value="TreeGrafter"/>
</dbReference>
<evidence type="ECO:0000256" key="1">
    <source>
        <dbReference type="ARBA" id="ARBA00001941"/>
    </source>
</evidence>
<accession>A0A9N8ZJ37</accession>
<comment type="cofactor">
    <cofactor evidence="2">
        <name>Mg(2+)</name>
        <dbReference type="ChEBI" id="CHEBI:18420"/>
    </cofactor>
</comment>
<dbReference type="GO" id="GO:0005634">
    <property type="term" value="C:nucleus"/>
    <property type="evidence" value="ECO:0007669"/>
    <property type="project" value="TreeGrafter"/>
</dbReference>
<dbReference type="InterPro" id="IPR033247">
    <property type="entry name" value="Transketolase_fam"/>
</dbReference>
<dbReference type="InterPro" id="IPR005475">
    <property type="entry name" value="Transketolase-like_Pyr-bd"/>
</dbReference>
<dbReference type="Pfam" id="PF00456">
    <property type="entry name" value="Transketolase_N"/>
    <property type="match status" value="1"/>
</dbReference>
<comment type="cofactor">
    <cofactor evidence="1">
        <name>Co(2+)</name>
        <dbReference type="ChEBI" id="CHEBI:48828"/>
    </cofactor>
</comment>
<proteinExistence type="inferred from homology"/>
<dbReference type="InterPro" id="IPR005474">
    <property type="entry name" value="Transketolase_N"/>
</dbReference>
<dbReference type="PANTHER" id="PTHR43522">
    <property type="entry name" value="TRANSKETOLASE"/>
    <property type="match status" value="1"/>
</dbReference>
<dbReference type="AlphaFoldDB" id="A0A9N8ZJ37"/>
<comment type="cofactor">
    <cofactor evidence="3">
        <name>thiamine diphosphate</name>
        <dbReference type="ChEBI" id="CHEBI:58937"/>
    </cofactor>
</comment>
<evidence type="ECO:0000313" key="7">
    <source>
        <dbReference type="EMBL" id="CAG8497522.1"/>
    </source>
</evidence>
<sequence length="388" mass="42602">MDMQYILLHKNFQSHTQGIEVSTGPLGQGFFNAVGLAMAQAYDWHTQYLPNGDDDLDEKFFHVPDEVYEYGKRFCERGAKAEAEWNQLLEKFSSKLPANWESHLPTSLYPIRSCPCYQKIVLNKICDVLPELIGGSADPTGSNLTRWKTATEFQADSTGLGTYSGRYGVREHAMSAAMNGLAAYGGIIPFGGSFLNFISYGLGAVRLSALSSLRVIYIMTHDSIGLGEDGPTNQPIETAAGLRALPNLLFLRPADGNEVSGTYVIAIKNLERHSVLALSRHNVPNLEGSSIEGTVRGGYILKDCHDAQIILTGTEVSIAVDAANLLEKRALKYAHANLGMESFGSSGPYKELYKKYGLTPENAADKAKQMIEFYKVHPVHSLINKPFK</sequence>
<comment type="similarity">
    <text evidence="4">Belongs to the transketolase family.</text>
</comment>
<dbReference type="InterPro" id="IPR029061">
    <property type="entry name" value="THDP-binding"/>
</dbReference>
<reference evidence="7" key="1">
    <citation type="submission" date="2021-06" db="EMBL/GenBank/DDBJ databases">
        <authorList>
            <person name="Kallberg Y."/>
            <person name="Tangrot J."/>
            <person name="Rosling A."/>
        </authorList>
    </citation>
    <scope>NUCLEOTIDE SEQUENCE</scope>
    <source>
        <strain evidence="7">MA453B</strain>
    </source>
</reference>
<dbReference type="GO" id="GO:0004802">
    <property type="term" value="F:transketolase activity"/>
    <property type="evidence" value="ECO:0007669"/>
    <property type="project" value="UniProtKB-EC"/>
</dbReference>
<dbReference type="OrthoDB" id="10267175at2759"/>
<dbReference type="GO" id="GO:0006098">
    <property type="term" value="P:pentose-phosphate shunt"/>
    <property type="evidence" value="ECO:0007669"/>
    <property type="project" value="TreeGrafter"/>
</dbReference>
<evidence type="ECO:0000256" key="5">
    <source>
        <dbReference type="ARBA" id="ARBA00049473"/>
    </source>
</evidence>
<dbReference type="Proteomes" id="UP000789405">
    <property type="component" value="Unassembled WGS sequence"/>
</dbReference>
<dbReference type="SMART" id="SM00861">
    <property type="entry name" value="Transket_pyr"/>
    <property type="match status" value="1"/>
</dbReference>
<evidence type="ECO:0000256" key="3">
    <source>
        <dbReference type="ARBA" id="ARBA00001964"/>
    </source>
</evidence>
<name>A0A9N8ZJ37_9GLOM</name>
<gene>
    <name evidence="7" type="ORF">DERYTH_LOCUS2727</name>
</gene>
<protein>
    <submittedName>
        <fullName evidence="7">21944_t:CDS:1</fullName>
    </submittedName>
</protein>
<dbReference type="CDD" id="cd07033">
    <property type="entry name" value="TPP_PYR_DXS_TK_like"/>
    <property type="match status" value="1"/>
</dbReference>
<evidence type="ECO:0000313" key="8">
    <source>
        <dbReference type="Proteomes" id="UP000789405"/>
    </source>
</evidence>
<evidence type="ECO:0000256" key="4">
    <source>
        <dbReference type="ARBA" id="ARBA00007131"/>
    </source>
</evidence>
<dbReference type="PANTHER" id="PTHR43522:SF2">
    <property type="entry name" value="TRANSKETOLASE 1-RELATED"/>
    <property type="match status" value="1"/>
</dbReference>
<dbReference type="Gene3D" id="3.40.50.920">
    <property type="match status" value="2"/>
</dbReference>
<dbReference type="SUPFAM" id="SSF52922">
    <property type="entry name" value="TK C-terminal domain-like"/>
    <property type="match status" value="1"/>
</dbReference>
<evidence type="ECO:0000256" key="2">
    <source>
        <dbReference type="ARBA" id="ARBA00001946"/>
    </source>
</evidence>
<keyword evidence="8" id="KW-1185">Reference proteome</keyword>
<dbReference type="Gene3D" id="3.40.50.970">
    <property type="match status" value="2"/>
</dbReference>
<dbReference type="SUPFAM" id="SSF52518">
    <property type="entry name" value="Thiamin diphosphate-binding fold (THDP-binding)"/>
    <property type="match status" value="2"/>
</dbReference>
<comment type="caution">
    <text evidence="7">The sequence shown here is derived from an EMBL/GenBank/DDBJ whole genome shotgun (WGS) entry which is preliminary data.</text>
</comment>
<organism evidence="7 8">
    <name type="scientific">Dentiscutata erythropus</name>
    <dbReference type="NCBI Taxonomy" id="1348616"/>
    <lineage>
        <taxon>Eukaryota</taxon>
        <taxon>Fungi</taxon>
        <taxon>Fungi incertae sedis</taxon>
        <taxon>Mucoromycota</taxon>
        <taxon>Glomeromycotina</taxon>
        <taxon>Glomeromycetes</taxon>
        <taxon>Diversisporales</taxon>
        <taxon>Gigasporaceae</taxon>
        <taxon>Dentiscutata</taxon>
    </lineage>
</organism>
<dbReference type="Pfam" id="PF02779">
    <property type="entry name" value="Transket_pyr"/>
    <property type="match status" value="1"/>
</dbReference>
<comment type="catalytic activity">
    <reaction evidence="5">
        <text>D-sedoheptulose 7-phosphate + D-glyceraldehyde 3-phosphate = aldehydo-D-ribose 5-phosphate + D-xylulose 5-phosphate</text>
        <dbReference type="Rhea" id="RHEA:10508"/>
        <dbReference type="ChEBI" id="CHEBI:57483"/>
        <dbReference type="ChEBI" id="CHEBI:57737"/>
        <dbReference type="ChEBI" id="CHEBI:58273"/>
        <dbReference type="ChEBI" id="CHEBI:59776"/>
        <dbReference type="EC" id="2.2.1.1"/>
    </reaction>
</comment>
<dbReference type="InterPro" id="IPR009014">
    <property type="entry name" value="Transketo_C/PFOR_II"/>
</dbReference>
<dbReference type="EMBL" id="CAJVPY010000898">
    <property type="protein sequence ID" value="CAG8497522.1"/>
    <property type="molecule type" value="Genomic_DNA"/>
</dbReference>
<feature type="domain" description="Transketolase-like pyrimidine-binding" evidence="6">
    <location>
        <begin position="115"/>
        <end position="285"/>
    </location>
</feature>
<evidence type="ECO:0000259" key="6">
    <source>
        <dbReference type="SMART" id="SM00861"/>
    </source>
</evidence>